<dbReference type="PANTHER" id="PTHR30055">
    <property type="entry name" value="HTH-TYPE TRANSCRIPTIONAL REGULATOR RUTR"/>
    <property type="match status" value="1"/>
</dbReference>
<dbReference type="SUPFAM" id="SSF46689">
    <property type="entry name" value="Homeodomain-like"/>
    <property type="match status" value="2"/>
</dbReference>
<comment type="caution">
    <text evidence="7">The sequence shown here is derived from an EMBL/GenBank/DDBJ whole genome shotgun (WGS) entry which is preliminary data.</text>
</comment>
<evidence type="ECO:0000256" key="2">
    <source>
        <dbReference type="ARBA" id="ARBA00023125"/>
    </source>
</evidence>
<keyword evidence="1" id="KW-0805">Transcription regulation</keyword>
<accession>A0A2P4UIP1</accession>
<name>A0A2P4UIP1_9ACTN</name>
<evidence type="ECO:0000259" key="6">
    <source>
        <dbReference type="PROSITE" id="PS50977"/>
    </source>
</evidence>
<gene>
    <name evidence="7" type="primary">acnR_2</name>
    <name evidence="7" type="ORF">BTM25_35680</name>
</gene>
<feature type="region of interest" description="Disordered" evidence="5">
    <location>
        <begin position="193"/>
        <end position="226"/>
    </location>
</feature>
<dbReference type="EMBL" id="MTBP01000002">
    <property type="protein sequence ID" value="POM24929.1"/>
    <property type="molecule type" value="Genomic_DNA"/>
</dbReference>
<organism evidence="7 8">
    <name type="scientific">Actinomadura rubteroloni</name>
    <dbReference type="NCBI Taxonomy" id="1926885"/>
    <lineage>
        <taxon>Bacteria</taxon>
        <taxon>Bacillati</taxon>
        <taxon>Actinomycetota</taxon>
        <taxon>Actinomycetes</taxon>
        <taxon>Streptosporangiales</taxon>
        <taxon>Thermomonosporaceae</taxon>
        <taxon>Actinomadura</taxon>
    </lineage>
</organism>
<feature type="domain" description="HTH tetR-type" evidence="6">
    <location>
        <begin position="14"/>
        <end position="74"/>
    </location>
</feature>
<dbReference type="Proteomes" id="UP000242367">
    <property type="component" value="Unassembled WGS sequence"/>
</dbReference>
<dbReference type="GO" id="GO:0003700">
    <property type="term" value="F:DNA-binding transcription factor activity"/>
    <property type="evidence" value="ECO:0007669"/>
    <property type="project" value="TreeGrafter"/>
</dbReference>
<dbReference type="AlphaFoldDB" id="A0A2P4UIP1"/>
<evidence type="ECO:0000256" key="3">
    <source>
        <dbReference type="ARBA" id="ARBA00023163"/>
    </source>
</evidence>
<dbReference type="Pfam" id="PF00440">
    <property type="entry name" value="TetR_N"/>
    <property type="match status" value="2"/>
</dbReference>
<dbReference type="Gene3D" id="1.10.10.60">
    <property type="entry name" value="Homeodomain-like"/>
    <property type="match status" value="1"/>
</dbReference>
<feature type="DNA-binding region" description="H-T-H motif" evidence="4">
    <location>
        <begin position="37"/>
        <end position="56"/>
    </location>
</feature>
<keyword evidence="8" id="KW-1185">Reference proteome</keyword>
<dbReference type="InterPro" id="IPR009057">
    <property type="entry name" value="Homeodomain-like_sf"/>
</dbReference>
<protein>
    <submittedName>
        <fullName evidence="7">HTH-type transcriptional repressor AcnR</fullName>
    </submittedName>
</protein>
<dbReference type="RefSeq" id="WP_205648135.1">
    <property type="nucleotide sequence ID" value="NZ_MTBP01000002.1"/>
</dbReference>
<feature type="DNA-binding region" description="H-T-H motif" evidence="4">
    <location>
        <begin position="246"/>
        <end position="265"/>
    </location>
</feature>
<feature type="domain" description="HTH tetR-type" evidence="6">
    <location>
        <begin position="223"/>
        <end position="283"/>
    </location>
</feature>
<dbReference type="Gene3D" id="1.10.357.10">
    <property type="entry name" value="Tetracycline Repressor, domain 2"/>
    <property type="match status" value="2"/>
</dbReference>
<dbReference type="PROSITE" id="PS50977">
    <property type="entry name" value="HTH_TETR_2"/>
    <property type="match status" value="2"/>
</dbReference>
<dbReference type="InterPro" id="IPR001647">
    <property type="entry name" value="HTH_TetR"/>
</dbReference>
<dbReference type="InterPro" id="IPR050109">
    <property type="entry name" value="HTH-type_TetR-like_transc_reg"/>
</dbReference>
<reference evidence="7 8" key="1">
    <citation type="journal article" date="2017" name="Chemistry">
        <title>Isolation, Biosynthesis and Chemical Modifications of Rubterolones A-F: Rare Tropolone Alkaloids from Actinomadura sp. 5-2.</title>
        <authorList>
            <person name="Guo H."/>
            <person name="Benndorf R."/>
            <person name="Leichnitz D."/>
            <person name="Klassen J.L."/>
            <person name="Vollmers J."/>
            <person name="Gorls H."/>
            <person name="Steinacker M."/>
            <person name="Weigel C."/>
            <person name="Dahse H.M."/>
            <person name="Kaster A.K."/>
            <person name="de Beer Z.W."/>
            <person name="Poulsen M."/>
            <person name="Beemelmanns C."/>
        </authorList>
    </citation>
    <scope>NUCLEOTIDE SEQUENCE [LARGE SCALE GENOMIC DNA]</scope>
    <source>
        <strain evidence="7 8">5-2</strain>
    </source>
</reference>
<evidence type="ECO:0000256" key="1">
    <source>
        <dbReference type="ARBA" id="ARBA00023015"/>
    </source>
</evidence>
<sequence length="408" mass="43998">MTEVPAGRRERKKALTRQNIADAALALFRERGFDRVSVREVAEAADVSMSGLFQHFPSKESLVFGREEDQRDGLVAAVRDRPEGTDVLTALRAWLLAQPMYAGTGDAERRAVLDLVSGTASLREHAALMWTAREEALAAAVAEAGPEVPGAGVAARALSRFVLDRAVPWDGDAPLGAVEATFALLAEGWENRHTEPARPSRAAVPGPDTAEPGPPGLRERKKAATRRSLAETARRLFAERGFEDVGVREVAEEAGTSVATLFSYYPDGKVSLVFGEEKQVAELVAAVRDRPGDRTVLDALRGFLIDRCPGEVDPSPLVRELAQMVRETPELRAYRRRLWTSGQAELAGAVAAAAGLEPGDVEAGTLARCVLQIPDLTFAEQDPRAAVDMVFGLLRVGWPACLEAPHGR</sequence>
<evidence type="ECO:0000313" key="8">
    <source>
        <dbReference type="Proteomes" id="UP000242367"/>
    </source>
</evidence>
<evidence type="ECO:0000256" key="4">
    <source>
        <dbReference type="PROSITE-ProRule" id="PRU00335"/>
    </source>
</evidence>
<keyword evidence="3" id="KW-0804">Transcription</keyword>
<evidence type="ECO:0000256" key="5">
    <source>
        <dbReference type="SAM" id="MobiDB-lite"/>
    </source>
</evidence>
<evidence type="ECO:0000313" key="7">
    <source>
        <dbReference type="EMBL" id="POM24929.1"/>
    </source>
</evidence>
<dbReference type="PRINTS" id="PR00455">
    <property type="entry name" value="HTHTETR"/>
</dbReference>
<keyword evidence="2 4" id="KW-0238">DNA-binding</keyword>
<dbReference type="GO" id="GO:0000976">
    <property type="term" value="F:transcription cis-regulatory region binding"/>
    <property type="evidence" value="ECO:0007669"/>
    <property type="project" value="TreeGrafter"/>
</dbReference>
<dbReference type="PANTHER" id="PTHR30055:SF234">
    <property type="entry name" value="HTH-TYPE TRANSCRIPTIONAL REGULATOR BETI"/>
    <property type="match status" value="1"/>
</dbReference>
<proteinExistence type="predicted"/>